<dbReference type="InterPro" id="IPR007214">
    <property type="entry name" value="YbaK/aa-tRNA-synth-assoc-dom"/>
</dbReference>
<evidence type="ECO:0000313" key="2">
    <source>
        <dbReference type="EMBL" id="OGF21737.1"/>
    </source>
</evidence>
<feature type="domain" description="YbaK/aminoacyl-tRNA synthetase-associated" evidence="1">
    <location>
        <begin position="22"/>
        <end position="141"/>
    </location>
</feature>
<dbReference type="InterPro" id="IPR036754">
    <property type="entry name" value="YbaK/aa-tRNA-synt-asso_dom_sf"/>
</dbReference>
<dbReference type="Pfam" id="PF04073">
    <property type="entry name" value="tRNA_edit"/>
    <property type="match status" value="1"/>
</dbReference>
<name>A0A1F5S4Y6_9BACT</name>
<organism evidence="2 3">
    <name type="scientific">Candidatus Falkowbacteria bacterium RBG_13_39_14</name>
    <dbReference type="NCBI Taxonomy" id="1797985"/>
    <lineage>
        <taxon>Bacteria</taxon>
        <taxon>Candidatus Falkowiibacteriota</taxon>
    </lineage>
</organism>
<dbReference type="GO" id="GO:0002161">
    <property type="term" value="F:aminoacyl-tRNA deacylase activity"/>
    <property type="evidence" value="ECO:0007669"/>
    <property type="project" value="InterPro"/>
</dbReference>
<gene>
    <name evidence="2" type="ORF">A2Y83_01225</name>
</gene>
<comment type="caution">
    <text evidence="2">The sequence shown here is derived from an EMBL/GenBank/DDBJ whole genome shotgun (WGS) entry which is preliminary data.</text>
</comment>
<evidence type="ECO:0000313" key="3">
    <source>
        <dbReference type="Proteomes" id="UP000178323"/>
    </source>
</evidence>
<sequence>MLPKKLENFLKKYKIDYDLLEHKTVYTAFDAAQTLKKKLEEIAKTLAIKADKKYALIVLPASHRADLDKLKKMLKADKLEIVKETEMAKALKVKPGAITPFGKFHNVPVYIDKSLLKTKLIVASTGSFTESVLLKTKDLLETGAETLGEFAKRHSFKKAKKTSAKKVKVGAKKAVKKKTKAAGKKK</sequence>
<dbReference type="CDD" id="cd04332">
    <property type="entry name" value="YbaK_like"/>
    <property type="match status" value="1"/>
</dbReference>
<accession>A0A1F5S4Y6</accession>
<dbReference type="SUPFAM" id="SSF55826">
    <property type="entry name" value="YbaK/ProRS associated domain"/>
    <property type="match status" value="1"/>
</dbReference>
<dbReference type="STRING" id="1797985.A2Y83_01225"/>
<reference evidence="2 3" key="1">
    <citation type="journal article" date="2016" name="Nat. Commun.">
        <title>Thousands of microbial genomes shed light on interconnected biogeochemical processes in an aquifer system.</title>
        <authorList>
            <person name="Anantharaman K."/>
            <person name="Brown C.T."/>
            <person name="Hug L.A."/>
            <person name="Sharon I."/>
            <person name="Castelle C.J."/>
            <person name="Probst A.J."/>
            <person name="Thomas B.C."/>
            <person name="Singh A."/>
            <person name="Wilkins M.J."/>
            <person name="Karaoz U."/>
            <person name="Brodie E.L."/>
            <person name="Williams K.H."/>
            <person name="Hubbard S.S."/>
            <person name="Banfield J.F."/>
        </authorList>
    </citation>
    <scope>NUCLEOTIDE SEQUENCE [LARGE SCALE GENOMIC DNA]</scope>
</reference>
<dbReference type="PANTHER" id="PTHR30411:SF9">
    <property type="entry name" value="MULTIFUNCTIONAL SER_THR-TRNA DEACYLASE PROXP-Y"/>
    <property type="match status" value="1"/>
</dbReference>
<dbReference type="Gene3D" id="3.90.960.10">
    <property type="entry name" value="YbaK/aminoacyl-tRNA synthetase-associated domain"/>
    <property type="match status" value="1"/>
</dbReference>
<protein>
    <recommendedName>
        <fullName evidence="1">YbaK/aminoacyl-tRNA synthetase-associated domain-containing protein</fullName>
    </recommendedName>
</protein>
<dbReference type="Proteomes" id="UP000178323">
    <property type="component" value="Unassembled WGS sequence"/>
</dbReference>
<dbReference type="EMBL" id="MFFS01000054">
    <property type="protein sequence ID" value="OGF21737.1"/>
    <property type="molecule type" value="Genomic_DNA"/>
</dbReference>
<proteinExistence type="predicted"/>
<dbReference type="AlphaFoldDB" id="A0A1F5S4Y6"/>
<evidence type="ECO:0000259" key="1">
    <source>
        <dbReference type="Pfam" id="PF04073"/>
    </source>
</evidence>
<dbReference type="PANTHER" id="PTHR30411">
    <property type="entry name" value="CYTOPLASMIC PROTEIN"/>
    <property type="match status" value="1"/>
</dbReference>